<keyword evidence="8" id="KW-0732">Signal</keyword>
<name>A0A448ZRA1_9STRA</name>
<feature type="transmembrane region" description="Helical" evidence="7">
    <location>
        <begin position="561"/>
        <end position="579"/>
    </location>
</feature>
<dbReference type="InterPro" id="IPR008429">
    <property type="entry name" value="CLPTM1"/>
</dbReference>
<evidence type="ECO:0000256" key="1">
    <source>
        <dbReference type="ARBA" id="ARBA00004141"/>
    </source>
</evidence>
<feature type="compositionally biased region" description="Polar residues" evidence="6">
    <location>
        <begin position="629"/>
        <end position="644"/>
    </location>
</feature>
<feature type="region of interest" description="Disordered" evidence="6">
    <location>
        <begin position="619"/>
        <end position="662"/>
    </location>
</feature>
<feature type="compositionally biased region" description="Polar residues" evidence="6">
    <location>
        <begin position="237"/>
        <end position="247"/>
    </location>
</feature>
<evidence type="ECO:0000256" key="4">
    <source>
        <dbReference type="ARBA" id="ARBA00022989"/>
    </source>
</evidence>
<evidence type="ECO:0000313" key="10">
    <source>
        <dbReference type="Proteomes" id="UP000291116"/>
    </source>
</evidence>
<evidence type="ECO:0000256" key="7">
    <source>
        <dbReference type="SAM" id="Phobius"/>
    </source>
</evidence>
<dbReference type="GO" id="GO:0016020">
    <property type="term" value="C:membrane"/>
    <property type="evidence" value="ECO:0007669"/>
    <property type="project" value="UniProtKB-SubCell"/>
</dbReference>
<feature type="region of interest" description="Disordered" evidence="6">
    <location>
        <begin position="215"/>
        <end position="247"/>
    </location>
</feature>
<dbReference type="AlphaFoldDB" id="A0A448ZRA1"/>
<proteinExistence type="inferred from homology"/>
<dbReference type="EMBL" id="CAACVS010000650">
    <property type="protein sequence ID" value="VEU44568.1"/>
    <property type="molecule type" value="Genomic_DNA"/>
</dbReference>
<evidence type="ECO:0000256" key="8">
    <source>
        <dbReference type="SAM" id="SignalP"/>
    </source>
</evidence>
<organism evidence="9 10">
    <name type="scientific">Pseudo-nitzschia multistriata</name>
    <dbReference type="NCBI Taxonomy" id="183589"/>
    <lineage>
        <taxon>Eukaryota</taxon>
        <taxon>Sar</taxon>
        <taxon>Stramenopiles</taxon>
        <taxon>Ochrophyta</taxon>
        <taxon>Bacillariophyta</taxon>
        <taxon>Bacillariophyceae</taxon>
        <taxon>Bacillariophycidae</taxon>
        <taxon>Bacillariales</taxon>
        <taxon>Bacillariaceae</taxon>
        <taxon>Pseudo-nitzschia</taxon>
    </lineage>
</organism>
<reference evidence="9 10" key="1">
    <citation type="submission" date="2019-01" db="EMBL/GenBank/DDBJ databases">
        <authorList>
            <person name="Ferrante I. M."/>
        </authorList>
    </citation>
    <scope>NUCLEOTIDE SEQUENCE [LARGE SCALE GENOMIC DNA]</scope>
    <source>
        <strain evidence="9 10">B856</strain>
    </source>
</reference>
<evidence type="ECO:0000256" key="2">
    <source>
        <dbReference type="ARBA" id="ARBA00009310"/>
    </source>
</evidence>
<dbReference type="Proteomes" id="UP000291116">
    <property type="component" value="Unassembled WGS sequence"/>
</dbReference>
<accession>A0A448ZRA1</accession>
<dbReference type="PANTHER" id="PTHR21347:SF0">
    <property type="entry name" value="LIPID SCRAMBLASE CLPTM1L"/>
    <property type="match status" value="1"/>
</dbReference>
<feature type="compositionally biased region" description="Polar residues" evidence="6">
    <location>
        <begin position="653"/>
        <end position="662"/>
    </location>
</feature>
<feature type="chain" id="PRO_5019019635" description="Cleft lip and palate transmembrane protein 1-like protein" evidence="8">
    <location>
        <begin position="19"/>
        <end position="662"/>
    </location>
</feature>
<sequence length="662" mass="74752">MWFLWIIILVAYGTLTWQSLLEASAPAVPCFDEGNGDDSSNPNSWRCYRPAVRVGESLTLQLELFSSPSGSGAAGGTIPRWTPVETCRIDLAVPPVGKLPGLVTDSKKGSGIGSSSDGSAMPSNGSDNTNEYRDEKSSTKPQEGNQRCEVIFSKEARHRSSIQSEVQPLKARFVVLAPLGGDNNGRVKIETMAPFFLTRVEKRDPNSIMRLLMSNPNPGAPDKDSGTQVETCRSDSTESNNCTIGSNTGDNDSNKIMWIPFVKFGRAPVRIRFVAEERGYAFLQRADGIRLKALNSTTYTPLLYVDELSLQRGAQIELAPFEANKPAFELQIKLGSISPMVDTLYRQVQDAFETIEGSFFQGSELDELRYFLQDENLYRFALTNIISTLHVWLDYLAFRDEVRFYRGKQNLSGVSPSTAVTKMICSMIILLYLIDGGGTSWIVLFSLILSFVVDAWKVLKLLRPTPTRSFPFVKIREFASKQEEEIAEYDRIACRRLSMLIYPVVVCWSIYALKNYEYRSLYSWFISNAANGVYTFGFISMCPQLYVNYRLKSVAHLPWKVFLYKIFSTFVDDAFAWLIEMPLKHRLMTLRDDVVFLCFLGQVYMYRVDKTRSNEFGYSYGEDEDDTSQELNTTEGTDKASPSDSTRKHRNEVPSSSKLKDE</sequence>
<evidence type="ECO:0000256" key="5">
    <source>
        <dbReference type="ARBA" id="ARBA00023136"/>
    </source>
</evidence>
<comment type="similarity">
    <text evidence="2">Belongs to the CLPTM1 family.</text>
</comment>
<dbReference type="Pfam" id="PF05602">
    <property type="entry name" value="CLPTM1"/>
    <property type="match status" value="1"/>
</dbReference>
<evidence type="ECO:0000256" key="3">
    <source>
        <dbReference type="ARBA" id="ARBA00022692"/>
    </source>
</evidence>
<dbReference type="GO" id="GO:0012505">
    <property type="term" value="C:endomembrane system"/>
    <property type="evidence" value="ECO:0007669"/>
    <property type="project" value="TreeGrafter"/>
</dbReference>
<keyword evidence="4 7" id="KW-1133">Transmembrane helix</keyword>
<comment type="subcellular location">
    <subcellularLocation>
        <location evidence="1">Membrane</location>
        <topology evidence="1">Multi-pass membrane protein</topology>
    </subcellularLocation>
</comment>
<evidence type="ECO:0008006" key="11">
    <source>
        <dbReference type="Google" id="ProtNLM"/>
    </source>
</evidence>
<feature type="transmembrane region" description="Helical" evidence="7">
    <location>
        <begin position="440"/>
        <end position="459"/>
    </location>
</feature>
<dbReference type="PANTHER" id="PTHR21347">
    <property type="entry name" value="CLEFT LIP AND PALATE ASSOCIATED TRANSMEMBRANE PROTEIN-RELATED"/>
    <property type="match status" value="1"/>
</dbReference>
<dbReference type="OrthoDB" id="378564at2759"/>
<feature type="signal peptide" evidence="8">
    <location>
        <begin position="1"/>
        <end position="18"/>
    </location>
</feature>
<evidence type="ECO:0000256" key="6">
    <source>
        <dbReference type="SAM" id="MobiDB-lite"/>
    </source>
</evidence>
<evidence type="ECO:0000313" key="9">
    <source>
        <dbReference type="EMBL" id="VEU44568.1"/>
    </source>
</evidence>
<gene>
    <name evidence="9" type="ORF">PSNMU_V1.4_AUG-EV-PASAV3_0116840</name>
</gene>
<keyword evidence="3 7" id="KW-0812">Transmembrane</keyword>
<keyword evidence="10" id="KW-1185">Reference proteome</keyword>
<protein>
    <recommendedName>
        <fullName evidence="11">Cleft lip and palate transmembrane protein 1-like protein</fullName>
    </recommendedName>
</protein>
<feature type="transmembrane region" description="Helical" evidence="7">
    <location>
        <begin position="521"/>
        <end position="541"/>
    </location>
</feature>
<keyword evidence="5 7" id="KW-0472">Membrane</keyword>
<feature type="region of interest" description="Disordered" evidence="6">
    <location>
        <begin position="100"/>
        <end position="146"/>
    </location>
</feature>